<keyword evidence="1" id="KW-0802">TPR repeat</keyword>
<dbReference type="RefSeq" id="WP_215340296.1">
    <property type="nucleotide sequence ID" value="NZ_JAGSGD010000001.1"/>
</dbReference>
<accession>A0A941D1R8</accession>
<proteinExistence type="predicted"/>
<protein>
    <submittedName>
        <fullName evidence="2">Tetratricopeptide repeat protein</fullName>
    </submittedName>
</protein>
<evidence type="ECO:0000313" key="2">
    <source>
        <dbReference type="EMBL" id="MBR7619829.1"/>
    </source>
</evidence>
<dbReference type="PANTHER" id="PTHR44809">
    <property type="match status" value="1"/>
</dbReference>
<sequence length="511" mass="55063">MSDQPFTPPPSAPGVEFERGIQLLRSGSHAAAAVTLQRLVDAEPNQVDARVALGSAEMGLGRWAAAEATFRRALDLVPRHPPALRNLGILLATWERHADTLQLAESTLDIDPTHTQALLARGNALTGMERFEEALQSYSQAAGFEDVAYEALVKLGQTYAALGQNEAALTSFDQAIALQPNLALAIFRRGLVRLPLRNFAGGWDDYEARLNLGTFVASSMSFYRPIMGQVARRIASADLANRRILLLGEQGLGDQVMFASMIPDLAGEGATVTCVCDHRLTRLFSASFQGVEFQGLATPPVLAIGADDTVLAMGSLGRLYRRNEGDFPGTPYLRAGPGVRNAWAARLGPRPKGLRIGLSWRGGVPGTGMSRRSLSLDQLAPVLDLPDCDFVSLQYGDVTAELEALNAGRGNPVRAFDPAEIYDFEPLAGLIANLDVVVSVQTSVVHLAGAVGTTCLTLVPHHPEWRYTASGSTMPWYGSVQLFRQPAPDAWAPVVHEVADALRLRLSRRQA</sequence>
<keyword evidence="3" id="KW-1185">Reference proteome</keyword>
<dbReference type="SMART" id="SM00028">
    <property type="entry name" value="TPR"/>
    <property type="match status" value="5"/>
</dbReference>
<evidence type="ECO:0000313" key="3">
    <source>
        <dbReference type="Proteomes" id="UP000622580"/>
    </source>
</evidence>
<feature type="repeat" description="TPR" evidence="1">
    <location>
        <begin position="149"/>
        <end position="182"/>
    </location>
</feature>
<dbReference type="Pfam" id="PF13432">
    <property type="entry name" value="TPR_16"/>
    <property type="match status" value="1"/>
</dbReference>
<dbReference type="SUPFAM" id="SSF53756">
    <property type="entry name" value="UDP-Glycosyltransferase/glycogen phosphorylase"/>
    <property type="match status" value="1"/>
</dbReference>
<dbReference type="Pfam" id="PF13414">
    <property type="entry name" value="TPR_11"/>
    <property type="match status" value="1"/>
</dbReference>
<organism evidence="2 3">
    <name type="scientific">Phenylobacterium glaciei</name>
    <dbReference type="NCBI Taxonomy" id="2803784"/>
    <lineage>
        <taxon>Bacteria</taxon>
        <taxon>Pseudomonadati</taxon>
        <taxon>Pseudomonadota</taxon>
        <taxon>Alphaproteobacteria</taxon>
        <taxon>Caulobacterales</taxon>
        <taxon>Caulobacteraceae</taxon>
        <taxon>Phenylobacterium</taxon>
    </lineage>
</organism>
<dbReference type="InterPro" id="IPR019734">
    <property type="entry name" value="TPR_rpt"/>
</dbReference>
<reference evidence="2" key="1">
    <citation type="submission" date="2021-04" db="EMBL/GenBank/DDBJ databases">
        <title>Draft genome assembly of strain Phenylobacterium sp. 20VBR1 using MiniION and Illumina platforms.</title>
        <authorList>
            <person name="Thomas F.A."/>
            <person name="Krishnan K.P."/>
            <person name="Sinha R.K."/>
        </authorList>
    </citation>
    <scope>NUCLEOTIDE SEQUENCE</scope>
    <source>
        <strain evidence="2">20VBR1</strain>
    </source>
</reference>
<dbReference type="SUPFAM" id="SSF48452">
    <property type="entry name" value="TPR-like"/>
    <property type="match status" value="1"/>
</dbReference>
<dbReference type="PROSITE" id="PS50005">
    <property type="entry name" value="TPR"/>
    <property type="match status" value="2"/>
</dbReference>
<dbReference type="Proteomes" id="UP000622580">
    <property type="component" value="Unassembled WGS sequence"/>
</dbReference>
<comment type="caution">
    <text evidence="2">The sequence shown here is derived from an EMBL/GenBank/DDBJ whole genome shotgun (WGS) entry which is preliminary data.</text>
</comment>
<dbReference type="InterPro" id="IPR052943">
    <property type="entry name" value="TMTC_O-mannosyl-trnsfr"/>
</dbReference>
<evidence type="ECO:0000256" key="1">
    <source>
        <dbReference type="PROSITE-ProRule" id="PRU00339"/>
    </source>
</evidence>
<dbReference type="InterPro" id="IPR011990">
    <property type="entry name" value="TPR-like_helical_dom_sf"/>
</dbReference>
<feature type="repeat" description="TPR" evidence="1">
    <location>
        <begin position="47"/>
        <end position="80"/>
    </location>
</feature>
<dbReference type="Gene3D" id="1.25.40.10">
    <property type="entry name" value="Tetratricopeptide repeat domain"/>
    <property type="match status" value="3"/>
</dbReference>
<dbReference type="EMBL" id="JAGSGD010000001">
    <property type="protein sequence ID" value="MBR7619829.1"/>
    <property type="molecule type" value="Genomic_DNA"/>
</dbReference>
<dbReference type="AlphaFoldDB" id="A0A941D1R8"/>
<dbReference type="Gene3D" id="3.40.50.2000">
    <property type="entry name" value="Glycogen Phosphorylase B"/>
    <property type="match status" value="1"/>
</dbReference>
<name>A0A941D1R8_9CAUL</name>
<dbReference type="PANTHER" id="PTHR44809:SF1">
    <property type="entry name" value="PROTEIN O-MANNOSYL-TRANSFERASE TMTC1"/>
    <property type="match status" value="1"/>
</dbReference>
<dbReference type="PROSITE" id="PS50293">
    <property type="entry name" value="TPR_REGION"/>
    <property type="match status" value="1"/>
</dbReference>
<gene>
    <name evidence="2" type="ORF">JKL49_10550</name>
</gene>